<comment type="subcellular location">
    <subcellularLocation>
        <location evidence="1">Cell membrane</location>
        <topology evidence="1">Multi-pass membrane protein</topology>
    </subcellularLocation>
</comment>
<feature type="transmembrane region" description="Helical" evidence="7">
    <location>
        <begin position="12"/>
        <end position="33"/>
    </location>
</feature>
<keyword evidence="2" id="KW-0813">Transport</keyword>
<feature type="transmembrane region" description="Helical" evidence="7">
    <location>
        <begin position="138"/>
        <end position="159"/>
    </location>
</feature>
<dbReference type="PROSITE" id="PS50850">
    <property type="entry name" value="MFS"/>
    <property type="match status" value="1"/>
</dbReference>
<dbReference type="InterPro" id="IPR036259">
    <property type="entry name" value="MFS_trans_sf"/>
</dbReference>
<keyword evidence="3" id="KW-1003">Cell membrane</keyword>
<evidence type="ECO:0000313" key="10">
    <source>
        <dbReference type="Proteomes" id="UP000269544"/>
    </source>
</evidence>
<dbReference type="KEGG" id="piv:NCTC13079_01157"/>
<feature type="transmembrane region" description="Helical" evidence="7">
    <location>
        <begin position="399"/>
        <end position="419"/>
    </location>
</feature>
<evidence type="ECO:0000256" key="2">
    <source>
        <dbReference type="ARBA" id="ARBA00022448"/>
    </source>
</evidence>
<dbReference type="PANTHER" id="PTHR43266">
    <property type="entry name" value="MACROLIDE-EFFLUX PROTEIN"/>
    <property type="match status" value="1"/>
</dbReference>
<dbReference type="SUPFAM" id="SSF103473">
    <property type="entry name" value="MFS general substrate transporter"/>
    <property type="match status" value="1"/>
</dbReference>
<accession>A0A3S4Y7P6</accession>
<dbReference type="InterPro" id="IPR011701">
    <property type="entry name" value="MFS"/>
</dbReference>
<dbReference type="RefSeq" id="WP_126465719.1">
    <property type="nucleotide sequence ID" value="NZ_LR134523.1"/>
</dbReference>
<reference evidence="9 10" key="1">
    <citation type="submission" date="2018-12" db="EMBL/GenBank/DDBJ databases">
        <authorList>
            <consortium name="Pathogen Informatics"/>
        </authorList>
    </citation>
    <scope>NUCLEOTIDE SEQUENCE [LARGE SCALE GENOMIC DNA]</scope>
    <source>
        <strain evidence="9 10">NCTC13079</strain>
    </source>
</reference>
<feature type="transmembrane region" description="Helical" evidence="7">
    <location>
        <begin position="228"/>
        <end position="246"/>
    </location>
</feature>
<evidence type="ECO:0000256" key="4">
    <source>
        <dbReference type="ARBA" id="ARBA00022692"/>
    </source>
</evidence>
<evidence type="ECO:0000256" key="7">
    <source>
        <dbReference type="SAM" id="Phobius"/>
    </source>
</evidence>
<dbReference type="PANTHER" id="PTHR43266:SF2">
    <property type="entry name" value="MAJOR FACILITATOR SUPERFAMILY (MFS) PROFILE DOMAIN-CONTAINING PROTEIN"/>
    <property type="match status" value="1"/>
</dbReference>
<feature type="transmembrane region" description="Helical" evidence="7">
    <location>
        <begin position="39"/>
        <end position="61"/>
    </location>
</feature>
<dbReference type="AlphaFoldDB" id="A0A3S4Y7P6"/>
<evidence type="ECO:0000256" key="1">
    <source>
        <dbReference type="ARBA" id="ARBA00004651"/>
    </source>
</evidence>
<feature type="transmembrane region" description="Helical" evidence="7">
    <location>
        <begin position="165"/>
        <end position="184"/>
    </location>
</feature>
<evidence type="ECO:0000256" key="6">
    <source>
        <dbReference type="ARBA" id="ARBA00023136"/>
    </source>
</evidence>
<feature type="transmembrane region" description="Helical" evidence="7">
    <location>
        <begin position="310"/>
        <end position="335"/>
    </location>
</feature>
<feature type="domain" description="Major facilitator superfamily (MFS) profile" evidence="8">
    <location>
        <begin position="3"/>
        <end position="423"/>
    </location>
</feature>
<feature type="transmembrane region" description="Helical" evidence="7">
    <location>
        <begin position="68"/>
        <end position="86"/>
    </location>
</feature>
<feature type="transmembrane region" description="Helical" evidence="7">
    <location>
        <begin position="258"/>
        <end position="279"/>
    </location>
</feature>
<dbReference type="Gene3D" id="1.20.1250.20">
    <property type="entry name" value="MFS general substrate transporter like domains"/>
    <property type="match status" value="1"/>
</dbReference>
<organism evidence="9 10">
    <name type="scientific">Aedoeadaptatus ivorii</name>
    <dbReference type="NCBI Taxonomy" id="54006"/>
    <lineage>
        <taxon>Bacteria</taxon>
        <taxon>Bacillati</taxon>
        <taxon>Bacillota</taxon>
        <taxon>Tissierellia</taxon>
        <taxon>Tissierellales</taxon>
        <taxon>Peptoniphilaceae</taxon>
        <taxon>Aedoeadaptatus</taxon>
    </lineage>
</organism>
<evidence type="ECO:0000313" key="9">
    <source>
        <dbReference type="EMBL" id="VEJ35966.1"/>
    </source>
</evidence>
<dbReference type="GO" id="GO:0005886">
    <property type="term" value="C:plasma membrane"/>
    <property type="evidence" value="ECO:0007669"/>
    <property type="project" value="UniProtKB-SubCell"/>
</dbReference>
<dbReference type="Proteomes" id="UP000269544">
    <property type="component" value="Chromosome"/>
</dbReference>
<sequence length="433" mass="46991">MKTFILLWIGEMIANIGSGMTAFALSLYVYNFTGKVSDIAMLNLISFLPAILINPIGGILADRYDRRVLMIMGDVLSGLCLLYILYIIRTSVNMSDTIVPIFIAIGVSSIFLGILEPAYKSTVTDLVSSDNYGKASGLLQLAASSKLLISPALAGIILAKSNIDLILLIDISTVLFTIIILTIIRNSLKNDENITEEDIDKTTTKKNIIKELREGLQIIRGNKGVSNLVFLMFLACFLMAFIQVLVRPMILNIANEKMLGIAESICAFGILVGSGFIGIRGIKLKYARSLGIAGIVSGIFISLAGFSSSLIFIVIFIFVFFITLPFINASADALVRNSIPNRLQGRAWGIIGFLTQIGIVAAFLISGPLVDNVFEPMMREDGILSNTFLRVLGVGPGKGIGLLLIIVGILFSIVFLFTLNNKNISQMEEKDGI</sequence>
<keyword evidence="10" id="KW-1185">Reference proteome</keyword>
<name>A0A3S4Y7P6_9FIRM</name>
<evidence type="ECO:0000256" key="5">
    <source>
        <dbReference type="ARBA" id="ARBA00022989"/>
    </source>
</evidence>
<protein>
    <submittedName>
        <fullName evidence="9">Enterobactin exporter EntS</fullName>
    </submittedName>
</protein>
<dbReference type="EMBL" id="LR134523">
    <property type="protein sequence ID" value="VEJ35966.1"/>
    <property type="molecule type" value="Genomic_DNA"/>
</dbReference>
<keyword evidence="4 7" id="KW-0812">Transmembrane</keyword>
<dbReference type="OrthoDB" id="9763297at2"/>
<dbReference type="CDD" id="cd06173">
    <property type="entry name" value="MFS_MefA_like"/>
    <property type="match status" value="1"/>
</dbReference>
<keyword evidence="5 7" id="KW-1133">Transmembrane helix</keyword>
<proteinExistence type="predicted"/>
<feature type="transmembrane region" description="Helical" evidence="7">
    <location>
        <begin position="98"/>
        <end position="118"/>
    </location>
</feature>
<evidence type="ECO:0000259" key="8">
    <source>
        <dbReference type="PROSITE" id="PS50850"/>
    </source>
</evidence>
<dbReference type="GO" id="GO:0022857">
    <property type="term" value="F:transmembrane transporter activity"/>
    <property type="evidence" value="ECO:0007669"/>
    <property type="project" value="InterPro"/>
</dbReference>
<gene>
    <name evidence="9" type="ORF">NCTC13079_01157</name>
</gene>
<feature type="transmembrane region" description="Helical" evidence="7">
    <location>
        <begin position="286"/>
        <end position="304"/>
    </location>
</feature>
<dbReference type="InterPro" id="IPR020846">
    <property type="entry name" value="MFS_dom"/>
</dbReference>
<dbReference type="Pfam" id="PF07690">
    <property type="entry name" value="MFS_1"/>
    <property type="match status" value="1"/>
</dbReference>
<keyword evidence="6 7" id="KW-0472">Membrane</keyword>
<feature type="transmembrane region" description="Helical" evidence="7">
    <location>
        <begin position="347"/>
        <end position="370"/>
    </location>
</feature>
<evidence type="ECO:0000256" key="3">
    <source>
        <dbReference type="ARBA" id="ARBA00022475"/>
    </source>
</evidence>